<dbReference type="GO" id="GO:0020037">
    <property type="term" value="F:heme binding"/>
    <property type="evidence" value="ECO:0007669"/>
    <property type="project" value="InterPro"/>
</dbReference>
<evidence type="ECO:0000256" key="5">
    <source>
        <dbReference type="ARBA" id="ARBA00023004"/>
    </source>
</evidence>
<evidence type="ECO:0000313" key="9">
    <source>
        <dbReference type="Proteomes" id="UP001515100"/>
    </source>
</evidence>
<evidence type="ECO:0000313" key="8">
    <source>
        <dbReference type="EMBL" id="KAA1379919.1"/>
    </source>
</evidence>
<dbReference type="PANTHER" id="PTHR46696:SF4">
    <property type="entry name" value="BIOTIN BIOSYNTHESIS CYTOCHROME P450"/>
    <property type="match status" value="1"/>
</dbReference>
<comment type="similarity">
    <text evidence="1 7">Belongs to the cytochrome P450 family.</text>
</comment>
<protein>
    <submittedName>
        <fullName evidence="8">Cytochrome P450</fullName>
    </submittedName>
</protein>
<dbReference type="GO" id="GO:0008395">
    <property type="term" value="F:steroid hydroxylase activity"/>
    <property type="evidence" value="ECO:0007669"/>
    <property type="project" value="TreeGrafter"/>
</dbReference>
<keyword evidence="3 7" id="KW-0479">Metal-binding</keyword>
<dbReference type="InterPro" id="IPR036396">
    <property type="entry name" value="Cyt_P450_sf"/>
</dbReference>
<gene>
    <name evidence="8" type="ORF">ESP62_001520</name>
</gene>
<dbReference type="GO" id="GO:0005506">
    <property type="term" value="F:iron ion binding"/>
    <property type="evidence" value="ECO:0007669"/>
    <property type="project" value="InterPro"/>
</dbReference>
<organism evidence="8 9">
    <name type="scientific">Aeromicrobium fastidiosum</name>
    <dbReference type="NCBI Taxonomy" id="52699"/>
    <lineage>
        <taxon>Bacteria</taxon>
        <taxon>Bacillati</taxon>
        <taxon>Actinomycetota</taxon>
        <taxon>Actinomycetes</taxon>
        <taxon>Propionibacteriales</taxon>
        <taxon>Nocardioidaceae</taxon>
        <taxon>Aeromicrobium</taxon>
    </lineage>
</organism>
<evidence type="ECO:0000256" key="2">
    <source>
        <dbReference type="ARBA" id="ARBA00022617"/>
    </source>
</evidence>
<dbReference type="GO" id="GO:0036199">
    <property type="term" value="F:cholest-4-en-3-one 26-monooxygenase activity"/>
    <property type="evidence" value="ECO:0007669"/>
    <property type="project" value="TreeGrafter"/>
</dbReference>
<evidence type="ECO:0000256" key="3">
    <source>
        <dbReference type="ARBA" id="ARBA00022723"/>
    </source>
</evidence>
<dbReference type="PRINTS" id="PR00359">
    <property type="entry name" value="BP450"/>
</dbReference>
<evidence type="ECO:0000256" key="6">
    <source>
        <dbReference type="ARBA" id="ARBA00023033"/>
    </source>
</evidence>
<keyword evidence="6 7" id="KW-0503">Monooxygenase</keyword>
<evidence type="ECO:0000256" key="1">
    <source>
        <dbReference type="ARBA" id="ARBA00010617"/>
    </source>
</evidence>
<dbReference type="RefSeq" id="WP_129179891.1">
    <property type="nucleotide sequence ID" value="NZ_JAGIOG010000001.1"/>
</dbReference>
<dbReference type="FunFam" id="1.10.630.10:FF:000018">
    <property type="entry name" value="Cytochrome P450 monooxygenase"/>
    <property type="match status" value="1"/>
</dbReference>
<name>A0A641APQ7_9ACTN</name>
<dbReference type="PROSITE" id="PS00086">
    <property type="entry name" value="CYTOCHROME_P450"/>
    <property type="match status" value="1"/>
</dbReference>
<keyword evidence="2 7" id="KW-0349">Heme</keyword>
<accession>A0A641APQ7</accession>
<dbReference type="OrthoDB" id="502624at2"/>
<dbReference type="Pfam" id="PF00067">
    <property type="entry name" value="p450"/>
    <property type="match status" value="1"/>
</dbReference>
<keyword evidence="5 7" id="KW-0408">Iron</keyword>
<dbReference type="SUPFAM" id="SSF48264">
    <property type="entry name" value="Cytochrome P450"/>
    <property type="match status" value="1"/>
</dbReference>
<dbReference type="GO" id="GO:0006707">
    <property type="term" value="P:cholesterol catabolic process"/>
    <property type="evidence" value="ECO:0007669"/>
    <property type="project" value="TreeGrafter"/>
</dbReference>
<keyword evidence="4 7" id="KW-0560">Oxidoreductase</keyword>
<dbReference type="PRINTS" id="PR00385">
    <property type="entry name" value="P450"/>
</dbReference>
<dbReference type="AlphaFoldDB" id="A0A641APQ7"/>
<dbReference type="InterPro" id="IPR001128">
    <property type="entry name" value="Cyt_P450"/>
</dbReference>
<dbReference type="InterPro" id="IPR017972">
    <property type="entry name" value="Cyt_P450_CS"/>
</dbReference>
<reference evidence="8" key="1">
    <citation type="submission" date="2019-09" db="EMBL/GenBank/DDBJ databases">
        <authorList>
            <person name="Li J."/>
        </authorList>
    </citation>
    <scope>NUCLEOTIDE SEQUENCE [LARGE SCALE GENOMIC DNA]</scope>
    <source>
        <strain evidence="8">NRBC 14897</strain>
    </source>
</reference>
<sequence>MKIDLLDPTNYSYTQPYDQFRWLRENDPVHWHDEPNGKGFWALTRHAHVKEMETKSDVFANEPTIVINDDMVFGDENHKHLLFEDPPGHTQHRRFFTVELQPIPVRSQREHLDELVTGVIDGVIERGECDLVEDLSGPLASFVIADVMGITRDEAQRLFPAAEILVRGISITDGPGAEAAAIVFEAAHRAFVDRKGNPTDDWMGRMANGGWDGHEDVDELQFTLDFLLMVNGGSDTTRNLVATGMWELIKAPSVYAELVADPSLIPQAVEEMLRFNPPIVYQRRTATSDYELGGKTIRKGDKVVGFYGAANRDPEVFADPDVFDIRRSPNPHLAFGSGRHLCAGVHLARLELAIMFRELIRRIPDMELAGPVGWYDYPDVPAGTGPTSMPIRFTPGVREGSQAASVPA</sequence>
<dbReference type="InterPro" id="IPR002397">
    <property type="entry name" value="Cyt_P450_B"/>
</dbReference>
<evidence type="ECO:0000256" key="7">
    <source>
        <dbReference type="RuleBase" id="RU000461"/>
    </source>
</evidence>
<dbReference type="EMBL" id="SDPP02000001">
    <property type="protein sequence ID" value="KAA1379919.1"/>
    <property type="molecule type" value="Genomic_DNA"/>
</dbReference>
<dbReference type="Gene3D" id="1.10.630.10">
    <property type="entry name" value="Cytochrome P450"/>
    <property type="match status" value="1"/>
</dbReference>
<evidence type="ECO:0000256" key="4">
    <source>
        <dbReference type="ARBA" id="ARBA00023002"/>
    </source>
</evidence>
<dbReference type="PANTHER" id="PTHR46696">
    <property type="entry name" value="P450, PUTATIVE (EUROFUNG)-RELATED"/>
    <property type="match status" value="1"/>
</dbReference>
<dbReference type="Proteomes" id="UP001515100">
    <property type="component" value="Unassembled WGS sequence"/>
</dbReference>
<keyword evidence="9" id="KW-1185">Reference proteome</keyword>
<comment type="caution">
    <text evidence="8">The sequence shown here is derived from an EMBL/GenBank/DDBJ whole genome shotgun (WGS) entry which is preliminary data.</text>
</comment>
<proteinExistence type="inferred from homology"/>